<organism evidence="3 4">
    <name type="scientific">Actinokineospora diospyrosa</name>
    <dbReference type="NCBI Taxonomy" id="103728"/>
    <lineage>
        <taxon>Bacteria</taxon>
        <taxon>Bacillati</taxon>
        <taxon>Actinomycetota</taxon>
        <taxon>Actinomycetes</taxon>
        <taxon>Pseudonocardiales</taxon>
        <taxon>Pseudonocardiaceae</taxon>
        <taxon>Actinokineospora</taxon>
    </lineage>
</organism>
<dbReference type="PANTHER" id="PTHR19353">
    <property type="entry name" value="FATTY ACID DESATURASE 2"/>
    <property type="match status" value="1"/>
</dbReference>
<accession>A0ABT1IBT5</accession>
<feature type="transmembrane region" description="Helical" evidence="1">
    <location>
        <begin position="168"/>
        <end position="201"/>
    </location>
</feature>
<evidence type="ECO:0000256" key="1">
    <source>
        <dbReference type="SAM" id="Phobius"/>
    </source>
</evidence>
<feature type="domain" description="Fatty acid desaturase" evidence="2">
    <location>
        <begin position="44"/>
        <end position="283"/>
    </location>
</feature>
<dbReference type="Proteomes" id="UP001205185">
    <property type="component" value="Unassembled WGS sequence"/>
</dbReference>
<feature type="transmembrane region" description="Helical" evidence="1">
    <location>
        <begin position="135"/>
        <end position="156"/>
    </location>
</feature>
<keyword evidence="4" id="KW-1185">Reference proteome</keyword>
<proteinExistence type="predicted"/>
<dbReference type="PANTHER" id="PTHR19353:SF19">
    <property type="entry name" value="DELTA(5) FATTY ACID DESATURASE C-RELATED"/>
    <property type="match status" value="1"/>
</dbReference>
<dbReference type="InterPro" id="IPR012171">
    <property type="entry name" value="Fatty_acid_desaturase"/>
</dbReference>
<dbReference type="Pfam" id="PF00487">
    <property type="entry name" value="FA_desaturase"/>
    <property type="match status" value="1"/>
</dbReference>
<keyword evidence="1" id="KW-0812">Transmembrane</keyword>
<keyword evidence="1" id="KW-1133">Transmembrane helix</keyword>
<name>A0ABT1IBT5_9PSEU</name>
<protein>
    <submittedName>
        <fullName evidence="3">Fatty acid desaturase</fullName>
    </submittedName>
</protein>
<dbReference type="CDD" id="cd03510">
    <property type="entry name" value="Rhizobitoxine-FADS-like"/>
    <property type="match status" value="1"/>
</dbReference>
<sequence length="308" mass="35459">MQVKALVRALSTRDNWRNWLFLAVDWSVIVGAVWLHLLVADPFVYLLVAVLIGSRMRALANLMHEAGHSKLFRNRRVNNVVGAVLCSWPIFIPFRRFVVEHGLHHRHLWRSAQDPDLDLYASTRTEHASRERISFARFVVEHVLLVLIPVMPLWRLYRTLIGDRMRLLVVAALTAVAVAVLSATGSVVAHVVVFCWIVPWLTTFQCISYWAELGEHGGLRAFGWSWGSRNWRGNPVSRWLIGSHSDDIYHLLHHWFPSVPHHKLKALDVTCKSVWRPYGSHVRCGGFFFGNRHENSVLRDIWTGGHRL</sequence>
<evidence type="ECO:0000259" key="2">
    <source>
        <dbReference type="Pfam" id="PF00487"/>
    </source>
</evidence>
<gene>
    <name evidence="3" type="ORF">LV75_002601</name>
</gene>
<evidence type="ECO:0000313" key="4">
    <source>
        <dbReference type="Proteomes" id="UP001205185"/>
    </source>
</evidence>
<comment type="caution">
    <text evidence="3">The sequence shown here is derived from an EMBL/GenBank/DDBJ whole genome shotgun (WGS) entry which is preliminary data.</text>
</comment>
<feature type="transmembrane region" description="Helical" evidence="1">
    <location>
        <begin position="43"/>
        <end position="60"/>
    </location>
</feature>
<dbReference type="EMBL" id="JAMTCO010000006">
    <property type="protein sequence ID" value="MCP2270100.1"/>
    <property type="molecule type" value="Genomic_DNA"/>
</dbReference>
<dbReference type="InterPro" id="IPR005804">
    <property type="entry name" value="FA_desaturase_dom"/>
</dbReference>
<feature type="transmembrane region" description="Helical" evidence="1">
    <location>
        <begin position="80"/>
        <end position="98"/>
    </location>
</feature>
<evidence type="ECO:0000313" key="3">
    <source>
        <dbReference type="EMBL" id="MCP2270100.1"/>
    </source>
</evidence>
<reference evidence="3 4" key="1">
    <citation type="submission" date="2022-06" db="EMBL/GenBank/DDBJ databases">
        <title>Genomic Encyclopedia of Archaeal and Bacterial Type Strains, Phase II (KMG-II): from individual species to whole genera.</title>
        <authorList>
            <person name="Goeker M."/>
        </authorList>
    </citation>
    <scope>NUCLEOTIDE SEQUENCE [LARGE SCALE GENOMIC DNA]</scope>
    <source>
        <strain evidence="3 4">DSM 44255</strain>
    </source>
</reference>
<keyword evidence="1" id="KW-0472">Membrane</keyword>